<keyword evidence="2" id="KW-1185">Reference proteome</keyword>
<protein>
    <submittedName>
        <fullName evidence="1">4178_t:CDS:1</fullName>
    </submittedName>
</protein>
<gene>
    <name evidence="1" type="ORF">SPELUC_LOCUS3395</name>
</gene>
<evidence type="ECO:0000313" key="2">
    <source>
        <dbReference type="Proteomes" id="UP000789366"/>
    </source>
</evidence>
<sequence>MERSMSLLEESGLERDQDVSLCEPSEEGVVAESNFLNSLDRLTVDTLRVLCEAEGLSNAGTKKDMAERLAAKTASKLKGKDLAVSNQLVNMLIMLMIGQEQRFMNQGENDRLGEERRYLMLERSLEKSLQVTLAKALDEMKQSLYVISNKVKEDKFWPEIKMDRPRDQVRELAYTQAYTFHVANKEGWDIAAALRDSVSEDPMEANLREKLIAARQSTKSKKRKTDYVTVVSSSGSQLTFSQPHLGPCTQNIQLFQKFSGETSNVLLYQFLMPQQQQMFSQWS</sequence>
<accession>A0ACA9L3H1</accession>
<organism evidence="1 2">
    <name type="scientific">Cetraspora pellucida</name>
    <dbReference type="NCBI Taxonomy" id="1433469"/>
    <lineage>
        <taxon>Eukaryota</taxon>
        <taxon>Fungi</taxon>
        <taxon>Fungi incertae sedis</taxon>
        <taxon>Mucoromycota</taxon>
        <taxon>Glomeromycotina</taxon>
        <taxon>Glomeromycetes</taxon>
        <taxon>Diversisporales</taxon>
        <taxon>Gigasporaceae</taxon>
        <taxon>Cetraspora</taxon>
    </lineage>
</organism>
<dbReference type="EMBL" id="CAJVPW010002572">
    <property type="protein sequence ID" value="CAG8509206.1"/>
    <property type="molecule type" value="Genomic_DNA"/>
</dbReference>
<dbReference type="Proteomes" id="UP000789366">
    <property type="component" value="Unassembled WGS sequence"/>
</dbReference>
<proteinExistence type="predicted"/>
<name>A0ACA9L3H1_9GLOM</name>
<reference evidence="1" key="1">
    <citation type="submission" date="2021-06" db="EMBL/GenBank/DDBJ databases">
        <authorList>
            <person name="Kallberg Y."/>
            <person name="Tangrot J."/>
            <person name="Rosling A."/>
        </authorList>
    </citation>
    <scope>NUCLEOTIDE SEQUENCE</scope>
    <source>
        <strain evidence="1">28 12/20/2015</strain>
    </source>
</reference>
<evidence type="ECO:0000313" key="1">
    <source>
        <dbReference type="EMBL" id="CAG8509206.1"/>
    </source>
</evidence>
<comment type="caution">
    <text evidence="1">The sequence shown here is derived from an EMBL/GenBank/DDBJ whole genome shotgun (WGS) entry which is preliminary data.</text>
</comment>